<protein>
    <submittedName>
        <fullName evidence="1">Uncharacterized protein</fullName>
    </submittedName>
</protein>
<dbReference type="Proteomes" id="UP001164929">
    <property type="component" value="Chromosome 3"/>
</dbReference>
<evidence type="ECO:0000313" key="2">
    <source>
        <dbReference type="Proteomes" id="UP001164929"/>
    </source>
</evidence>
<keyword evidence="2" id="KW-1185">Reference proteome</keyword>
<gene>
    <name evidence="1" type="ORF">NC653_008424</name>
</gene>
<organism evidence="1 2">
    <name type="scientific">Populus alba x Populus x berolinensis</name>
    <dbReference type="NCBI Taxonomy" id="444605"/>
    <lineage>
        <taxon>Eukaryota</taxon>
        <taxon>Viridiplantae</taxon>
        <taxon>Streptophyta</taxon>
        <taxon>Embryophyta</taxon>
        <taxon>Tracheophyta</taxon>
        <taxon>Spermatophyta</taxon>
        <taxon>Magnoliopsida</taxon>
        <taxon>eudicotyledons</taxon>
        <taxon>Gunneridae</taxon>
        <taxon>Pentapetalae</taxon>
        <taxon>rosids</taxon>
        <taxon>fabids</taxon>
        <taxon>Malpighiales</taxon>
        <taxon>Salicaceae</taxon>
        <taxon>Saliceae</taxon>
        <taxon>Populus</taxon>
    </lineage>
</organism>
<dbReference type="EMBL" id="JAQIZT010000003">
    <property type="protein sequence ID" value="KAJ7003176.1"/>
    <property type="molecule type" value="Genomic_DNA"/>
</dbReference>
<sequence length="21" mass="2449">MVRGSCRHCWCSTKSLSTHRL</sequence>
<comment type="caution">
    <text evidence="1">The sequence shown here is derived from an EMBL/GenBank/DDBJ whole genome shotgun (WGS) entry which is preliminary data.</text>
</comment>
<proteinExistence type="predicted"/>
<evidence type="ECO:0000313" key="1">
    <source>
        <dbReference type="EMBL" id="KAJ7003176.1"/>
    </source>
</evidence>
<accession>A0AAD6R6P1</accession>
<reference evidence="1" key="1">
    <citation type="journal article" date="2023" name="Mol. Ecol. Resour.">
        <title>Chromosome-level genome assembly of a triploid poplar Populus alba 'Berolinensis'.</title>
        <authorList>
            <person name="Chen S."/>
            <person name="Yu Y."/>
            <person name="Wang X."/>
            <person name="Wang S."/>
            <person name="Zhang T."/>
            <person name="Zhou Y."/>
            <person name="He R."/>
            <person name="Meng N."/>
            <person name="Wang Y."/>
            <person name="Liu W."/>
            <person name="Liu Z."/>
            <person name="Liu J."/>
            <person name="Guo Q."/>
            <person name="Huang H."/>
            <person name="Sederoff R.R."/>
            <person name="Wang G."/>
            <person name="Qu G."/>
            <person name="Chen S."/>
        </authorList>
    </citation>
    <scope>NUCLEOTIDE SEQUENCE</scope>
    <source>
        <strain evidence="1">SC-2020</strain>
    </source>
</reference>
<dbReference type="AlphaFoldDB" id="A0AAD6R6P1"/>
<name>A0AAD6R6P1_9ROSI</name>